<feature type="domain" description="Glycoside hydrolase family 2 catalytic" evidence="5">
    <location>
        <begin position="417"/>
        <end position="535"/>
    </location>
</feature>
<dbReference type="GO" id="GO:0004553">
    <property type="term" value="F:hydrolase activity, hydrolyzing O-glycosyl compounds"/>
    <property type="evidence" value="ECO:0007669"/>
    <property type="project" value="InterPro"/>
</dbReference>
<dbReference type="Gene3D" id="3.20.20.80">
    <property type="entry name" value="Glycosidases"/>
    <property type="match status" value="1"/>
</dbReference>
<proteinExistence type="inferred from homology"/>
<accession>A0AAQ3L6P1</accession>
<dbReference type="Gene3D" id="2.60.40.10">
    <property type="entry name" value="Immunoglobulins"/>
    <property type="match status" value="1"/>
</dbReference>
<dbReference type="GO" id="GO:0005975">
    <property type="term" value="P:carbohydrate metabolic process"/>
    <property type="evidence" value="ECO:0007669"/>
    <property type="project" value="InterPro"/>
</dbReference>
<dbReference type="Pfam" id="PF02836">
    <property type="entry name" value="Glyco_hydro_2_C"/>
    <property type="match status" value="1"/>
</dbReference>
<dbReference type="Gene3D" id="2.60.120.260">
    <property type="entry name" value="Galactose-binding domain-like"/>
    <property type="match status" value="1"/>
</dbReference>
<evidence type="ECO:0000313" key="7">
    <source>
        <dbReference type="EMBL" id="WOO40061.1"/>
    </source>
</evidence>
<sequence length="1062" mass="119776">MSQEAHSNKPTLGDSKGDFFADIAAQEIVYREGSLVEPQPIACPDVRLPFVLGDSSGVFTPVERSNSPEALAHDLDRIREEYAVFMQRHDPSVDSSRERLSLRKFDWRLETQEDRVDFQAVCSGAGDWENVDIPHYGGPLGKATSIYRTELSLTEEQLSRGVAMLHFDGVDYKAHVFVNGYFVGSHEGFFAPFEFDVSRVLKAGINNVVVRVENDAVFNGNRAWGQNYSGDKVYAATGPGYDDPIFGWHHCPPGMGIYQGVFLEFRPRVYLGDIFVRPRLEHDSVEVWLEIINQGLDDASVSIRTSIYGRNFETTVVEDHQYAPEVIHDCGLGDTFQIAKAKAEGKYLKSVPLNMERGVNFLRFSVPMKDYRLWSPESPWLYQCKVTLCDSDGLSIDCMEQHFGMRSFQMDENTEPKGRLYLNGEPIRLRGANTMGHEQQCVMKEDWDQLRDDILLAKLCNMNFLRLTQRPVQKEIYDFCDMLGLMTQTDLPLFGVIRRNQYCEILRQVEEMEKLVRAHPCNIMVSYINEPTRNADNRPHRHIQRDEMERFFSAADDIVRGLNPDRVIKACDGDYDPPSPGIQDRHCYPCWYNGHGMDIGKLHRGFWQPTKPGWLYACGEYGAEGLDFSDLMYGQYPAEWLQGVEDPEADWSPSDILWAQTGNYHYFFFDTQDILEDWVEASQEHQAWATKLMTEAFRRDPRMVSFAIHLFIDAFPAGWMKAIMDCRRCPKPAYFAYRDALAPILPSIRTDRKHFVSGEAIELDAWVCNDLNQFDSSLSLSYFMQCDGEVVGSGKVDASLRACYSVCQGVVTLPAPVVPERTKYTFRLALVDGQGETVNDCSQELEIFPAFDDISPIALAVLNGGSGRACRLAVELGFPENRLCSISEAQVILIDEYEEYVAHREEVDRLVSSGARAVFLSFEPGQYDIGGDSLVVKLSDFNPLYFVSRRTGSIYVEGLQSHDFCHWYHPGLDRIAPLLEATFTSSAFEPVLTSGNTENGQWGPALAVGEKCSGLGSYILCQIDLAGRVDTNPTARIFCNRIMGMDASVLVSSRACSGGAAS</sequence>
<evidence type="ECO:0000259" key="5">
    <source>
        <dbReference type="Pfam" id="PF02836"/>
    </source>
</evidence>
<dbReference type="InterPro" id="IPR006102">
    <property type="entry name" value="Ig-like_GH2"/>
</dbReference>
<keyword evidence="8" id="KW-1185">Reference proteome</keyword>
<dbReference type="SUPFAM" id="SSF49785">
    <property type="entry name" value="Galactose-binding domain-like"/>
    <property type="match status" value="1"/>
</dbReference>
<comment type="similarity">
    <text evidence="1">Belongs to the glycosyl hydrolase 2 family.</text>
</comment>
<dbReference type="InterPro" id="IPR006104">
    <property type="entry name" value="Glyco_hydro_2_N"/>
</dbReference>
<dbReference type="SUPFAM" id="SSF51445">
    <property type="entry name" value="(Trans)glycosidases"/>
    <property type="match status" value="1"/>
</dbReference>
<dbReference type="PANTHER" id="PTHR42732">
    <property type="entry name" value="BETA-GALACTOSIDASE"/>
    <property type="match status" value="1"/>
</dbReference>
<dbReference type="EMBL" id="CP136920">
    <property type="protein sequence ID" value="WOO40061.1"/>
    <property type="molecule type" value="Genomic_DNA"/>
</dbReference>
<dbReference type="KEGG" id="puo:RZN69_15665"/>
<keyword evidence="2 7" id="KW-0378">Hydrolase</keyword>
<evidence type="ECO:0000313" key="8">
    <source>
        <dbReference type="Proteomes" id="UP001304300"/>
    </source>
</evidence>
<evidence type="ECO:0000256" key="1">
    <source>
        <dbReference type="ARBA" id="ARBA00007401"/>
    </source>
</evidence>
<dbReference type="InterPro" id="IPR008979">
    <property type="entry name" value="Galactose-bd-like_sf"/>
</dbReference>
<feature type="domain" description="Glycosyl hydrolases family 2 sugar binding" evidence="6">
    <location>
        <begin position="142"/>
        <end position="212"/>
    </location>
</feature>
<reference evidence="7 8" key="1">
    <citation type="submission" date="2023-10" db="EMBL/GenBank/DDBJ databases">
        <title>Rubellicoccus peritrichatus gen. nov., sp. nov., isolated from an algae of coral reef tank.</title>
        <authorList>
            <person name="Luo J."/>
        </authorList>
    </citation>
    <scope>NUCLEOTIDE SEQUENCE [LARGE SCALE GENOMIC DNA]</scope>
    <source>
        <strain evidence="7 8">CR14</strain>
    </source>
</reference>
<dbReference type="RefSeq" id="WP_317832159.1">
    <property type="nucleotide sequence ID" value="NZ_CP136920.1"/>
</dbReference>
<evidence type="ECO:0000259" key="6">
    <source>
        <dbReference type="Pfam" id="PF02837"/>
    </source>
</evidence>
<dbReference type="InterPro" id="IPR013783">
    <property type="entry name" value="Ig-like_fold"/>
</dbReference>
<keyword evidence="3" id="KW-0326">Glycosidase</keyword>
<dbReference type="AlphaFoldDB" id="A0AAQ3L6P1"/>
<dbReference type="Pfam" id="PF00703">
    <property type="entry name" value="Glyco_hydro_2"/>
    <property type="match status" value="1"/>
</dbReference>
<name>A0AAQ3L6P1_9BACT</name>
<dbReference type="InterPro" id="IPR036156">
    <property type="entry name" value="Beta-gal/glucu_dom_sf"/>
</dbReference>
<organism evidence="7 8">
    <name type="scientific">Rubellicoccus peritrichatus</name>
    <dbReference type="NCBI Taxonomy" id="3080537"/>
    <lineage>
        <taxon>Bacteria</taxon>
        <taxon>Pseudomonadati</taxon>
        <taxon>Verrucomicrobiota</taxon>
        <taxon>Opitutia</taxon>
        <taxon>Puniceicoccales</taxon>
        <taxon>Cerasicoccaceae</taxon>
        <taxon>Rubellicoccus</taxon>
    </lineage>
</organism>
<gene>
    <name evidence="7" type="ORF">RZN69_15665</name>
</gene>
<dbReference type="Pfam" id="PF02837">
    <property type="entry name" value="Glyco_hydro_2_N"/>
    <property type="match status" value="1"/>
</dbReference>
<dbReference type="InterPro" id="IPR006103">
    <property type="entry name" value="Glyco_hydro_2_cat"/>
</dbReference>
<protein>
    <submittedName>
        <fullName evidence="7">Glycoside hydrolase family 2 TIM barrel-domain containing protein</fullName>
    </submittedName>
</protein>
<evidence type="ECO:0000259" key="4">
    <source>
        <dbReference type="Pfam" id="PF00703"/>
    </source>
</evidence>
<feature type="domain" description="Glycoside hydrolase family 2 immunoglobulin-like beta-sandwich" evidence="4">
    <location>
        <begin position="269"/>
        <end position="406"/>
    </location>
</feature>
<dbReference type="InterPro" id="IPR051913">
    <property type="entry name" value="GH2_Domain-Containing"/>
</dbReference>
<dbReference type="InterPro" id="IPR017853">
    <property type="entry name" value="GH"/>
</dbReference>
<dbReference type="Proteomes" id="UP001304300">
    <property type="component" value="Chromosome"/>
</dbReference>
<evidence type="ECO:0000256" key="2">
    <source>
        <dbReference type="ARBA" id="ARBA00022801"/>
    </source>
</evidence>
<dbReference type="SUPFAM" id="SSF49303">
    <property type="entry name" value="beta-Galactosidase/glucuronidase domain"/>
    <property type="match status" value="1"/>
</dbReference>
<dbReference type="PANTHER" id="PTHR42732:SF1">
    <property type="entry name" value="BETA-MANNOSIDASE"/>
    <property type="match status" value="1"/>
</dbReference>
<evidence type="ECO:0000256" key="3">
    <source>
        <dbReference type="ARBA" id="ARBA00023295"/>
    </source>
</evidence>